<evidence type="ECO:0000256" key="9">
    <source>
        <dbReference type="ARBA" id="ARBA00023015"/>
    </source>
</evidence>
<gene>
    <name evidence="19" type="ORF">SAMN05443549_101805</name>
</gene>
<dbReference type="SMART" id="SM00388">
    <property type="entry name" value="HisKA"/>
    <property type="match status" value="1"/>
</dbReference>
<dbReference type="PANTHER" id="PTHR43547:SF2">
    <property type="entry name" value="HYBRID SIGNAL TRANSDUCTION HISTIDINE KINASE C"/>
    <property type="match status" value="1"/>
</dbReference>
<keyword evidence="6" id="KW-0418">Kinase</keyword>
<dbReference type="EC" id="2.7.13.3" evidence="2"/>
<protein>
    <recommendedName>
        <fullName evidence="2">histidine kinase</fullName>
        <ecNumber evidence="2">2.7.13.3</ecNumber>
    </recommendedName>
</protein>
<evidence type="ECO:0000256" key="7">
    <source>
        <dbReference type="ARBA" id="ARBA00022840"/>
    </source>
</evidence>
<dbReference type="RefSeq" id="WP_073368072.1">
    <property type="nucleotide sequence ID" value="NZ_FQWB01000001.1"/>
</dbReference>
<dbReference type="Gene3D" id="1.10.287.130">
    <property type="match status" value="1"/>
</dbReference>
<dbReference type="SUPFAM" id="SSF47384">
    <property type="entry name" value="Homodimeric domain of signal transducing histidine kinase"/>
    <property type="match status" value="1"/>
</dbReference>
<evidence type="ECO:0000259" key="17">
    <source>
        <dbReference type="PROSITE" id="PS50109"/>
    </source>
</evidence>
<feature type="chain" id="PRO_5012318985" description="histidine kinase" evidence="15">
    <location>
        <begin position="25"/>
        <end position="909"/>
    </location>
</feature>
<dbReference type="Gene3D" id="3.40.50.2300">
    <property type="match status" value="3"/>
</dbReference>
<dbReference type="InterPro" id="IPR003661">
    <property type="entry name" value="HisK_dim/P_dom"/>
</dbReference>
<dbReference type="GO" id="GO:0005524">
    <property type="term" value="F:ATP binding"/>
    <property type="evidence" value="ECO:0007669"/>
    <property type="project" value="UniProtKB-KW"/>
</dbReference>
<evidence type="ECO:0000256" key="14">
    <source>
        <dbReference type="SAM" id="Phobius"/>
    </source>
</evidence>
<evidence type="ECO:0000256" key="8">
    <source>
        <dbReference type="ARBA" id="ARBA00023012"/>
    </source>
</evidence>
<dbReference type="GO" id="GO:0043565">
    <property type="term" value="F:sequence-specific DNA binding"/>
    <property type="evidence" value="ECO:0007669"/>
    <property type="project" value="InterPro"/>
</dbReference>
<dbReference type="CDD" id="cd06308">
    <property type="entry name" value="PBP1_sensor_kinase-like"/>
    <property type="match status" value="1"/>
</dbReference>
<name>A0A1M5FIN8_9FLAO</name>
<dbReference type="SMART" id="SM00342">
    <property type="entry name" value="HTH_ARAC"/>
    <property type="match status" value="1"/>
</dbReference>
<dbReference type="InterPro" id="IPR009057">
    <property type="entry name" value="Homeodomain-like_sf"/>
</dbReference>
<dbReference type="Pfam" id="PF00512">
    <property type="entry name" value="HisKA"/>
    <property type="match status" value="1"/>
</dbReference>
<reference evidence="20" key="1">
    <citation type="submission" date="2016-11" db="EMBL/GenBank/DDBJ databases">
        <authorList>
            <person name="Varghese N."/>
            <person name="Submissions S."/>
        </authorList>
    </citation>
    <scope>NUCLEOTIDE SEQUENCE [LARGE SCALE GENOMIC DNA]</scope>
    <source>
        <strain evidence="20">DSM 19978</strain>
    </source>
</reference>
<organism evidence="19 20">
    <name type="scientific">Flavobacterium fluvii</name>
    <dbReference type="NCBI Taxonomy" id="468056"/>
    <lineage>
        <taxon>Bacteria</taxon>
        <taxon>Pseudomonadati</taxon>
        <taxon>Bacteroidota</taxon>
        <taxon>Flavobacteriia</taxon>
        <taxon>Flavobacteriales</taxon>
        <taxon>Flavobacteriaceae</taxon>
        <taxon>Flavobacterium</taxon>
    </lineage>
</organism>
<feature type="domain" description="Response regulatory" evidence="18">
    <location>
        <begin position="665"/>
        <end position="779"/>
    </location>
</feature>
<proteinExistence type="predicted"/>
<dbReference type="InterPro" id="IPR005467">
    <property type="entry name" value="His_kinase_dom"/>
</dbReference>
<dbReference type="PROSITE" id="PS51257">
    <property type="entry name" value="PROKAR_LIPOPROTEIN"/>
    <property type="match status" value="1"/>
</dbReference>
<keyword evidence="10" id="KW-0238">DNA-binding</keyword>
<dbReference type="InterPro" id="IPR036097">
    <property type="entry name" value="HisK_dim/P_sf"/>
</dbReference>
<dbReference type="GO" id="GO:0003700">
    <property type="term" value="F:DNA-binding transcription factor activity"/>
    <property type="evidence" value="ECO:0007669"/>
    <property type="project" value="InterPro"/>
</dbReference>
<dbReference type="Pfam" id="PF13407">
    <property type="entry name" value="Peripla_BP_4"/>
    <property type="match status" value="1"/>
</dbReference>
<dbReference type="GO" id="GO:0000155">
    <property type="term" value="F:phosphorelay sensor kinase activity"/>
    <property type="evidence" value="ECO:0007669"/>
    <property type="project" value="InterPro"/>
</dbReference>
<evidence type="ECO:0000313" key="19">
    <source>
        <dbReference type="EMBL" id="SHF91344.1"/>
    </source>
</evidence>
<keyword evidence="20" id="KW-1185">Reference proteome</keyword>
<keyword evidence="14" id="KW-0812">Transmembrane</keyword>
<dbReference type="FunFam" id="3.30.565.10:FF:000037">
    <property type="entry name" value="Hybrid sensor histidine kinase/response regulator"/>
    <property type="match status" value="1"/>
</dbReference>
<dbReference type="PRINTS" id="PR00344">
    <property type="entry name" value="BCTRLSENSOR"/>
</dbReference>
<dbReference type="InterPro" id="IPR018060">
    <property type="entry name" value="HTH_AraC"/>
</dbReference>
<evidence type="ECO:0000256" key="12">
    <source>
        <dbReference type="PROSITE-ProRule" id="PRU00169"/>
    </source>
</evidence>
<dbReference type="InterPro" id="IPR018062">
    <property type="entry name" value="HTH_AraC-typ_CS"/>
</dbReference>
<dbReference type="PROSITE" id="PS00041">
    <property type="entry name" value="HTH_ARAC_FAMILY_1"/>
    <property type="match status" value="1"/>
</dbReference>
<evidence type="ECO:0000256" key="10">
    <source>
        <dbReference type="ARBA" id="ARBA00023125"/>
    </source>
</evidence>
<dbReference type="SUPFAM" id="SSF46689">
    <property type="entry name" value="Homeodomain-like"/>
    <property type="match status" value="1"/>
</dbReference>
<dbReference type="Pfam" id="PF02518">
    <property type="entry name" value="HATPase_c"/>
    <property type="match status" value="1"/>
</dbReference>
<dbReference type="InterPro" id="IPR003594">
    <property type="entry name" value="HATPase_dom"/>
</dbReference>
<keyword evidence="8" id="KW-0902">Two-component regulatory system</keyword>
<dbReference type="InterPro" id="IPR028082">
    <property type="entry name" value="Peripla_BP_I"/>
</dbReference>
<feature type="coiled-coil region" evidence="13">
    <location>
        <begin position="366"/>
        <end position="400"/>
    </location>
</feature>
<dbReference type="InterPro" id="IPR004358">
    <property type="entry name" value="Sig_transdc_His_kin-like_C"/>
</dbReference>
<evidence type="ECO:0000259" key="18">
    <source>
        <dbReference type="PROSITE" id="PS50110"/>
    </source>
</evidence>
<evidence type="ECO:0000313" key="20">
    <source>
        <dbReference type="Proteomes" id="UP000184516"/>
    </source>
</evidence>
<dbReference type="PROSITE" id="PS50109">
    <property type="entry name" value="HIS_KIN"/>
    <property type="match status" value="1"/>
</dbReference>
<dbReference type="Gene3D" id="1.10.10.60">
    <property type="entry name" value="Homeodomain-like"/>
    <property type="match status" value="2"/>
</dbReference>
<evidence type="ECO:0000256" key="15">
    <source>
        <dbReference type="SAM" id="SignalP"/>
    </source>
</evidence>
<evidence type="ECO:0000256" key="6">
    <source>
        <dbReference type="ARBA" id="ARBA00022777"/>
    </source>
</evidence>
<feature type="domain" description="Histidine kinase" evidence="17">
    <location>
        <begin position="407"/>
        <end position="622"/>
    </location>
</feature>
<keyword evidence="4" id="KW-0808">Transferase</keyword>
<keyword evidence="14" id="KW-0472">Membrane</keyword>
<dbReference type="Pfam" id="PF00072">
    <property type="entry name" value="Response_reg"/>
    <property type="match status" value="1"/>
</dbReference>
<evidence type="ECO:0000256" key="4">
    <source>
        <dbReference type="ARBA" id="ARBA00022679"/>
    </source>
</evidence>
<keyword evidence="11" id="KW-0804">Transcription</keyword>
<evidence type="ECO:0000256" key="2">
    <source>
        <dbReference type="ARBA" id="ARBA00012438"/>
    </source>
</evidence>
<dbReference type="OrthoDB" id="1522078at2"/>
<evidence type="ECO:0000256" key="11">
    <source>
        <dbReference type="ARBA" id="ARBA00023163"/>
    </source>
</evidence>
<feature type="modified residue" description="4-aspartylphosphate" evidence="12">
    <location>
        <position position="712"/>
    </location>
</feature>
<feature type="domain" description="HTH araC/xylS-type" evidence="16">
    <location>
        <begin position="810"/>
        <end position="909"/>
    </location>
</feature>
<keyword evidence="14" id="KW-1133">Transmembrane helix</keyword>
<evidence type="ECO:0000256" key="13">
    <source>
        <dbReference type="SAM" id="Coils"/>
    </source>
</evidence>
<sequence>MLRKLSYIILISFFLLLCSCNSSTKEKPTISIGFSQSISEDDSWRKSMDNTMKVEASLHPEIDLTISIANVNTKKQIEDIEKMIKNQVDVLIVAPLGSDSLVPVIEKAYRRGIPVIIVDRKVNTSNYTAFLGADNVEVGHIAGKYIVSMSKARANILEIKATTDISPGVERSLGFKQIIDQYPNIKKTSITALDLASINNDFIKALDSMPKIDYVFAFNDIIALQAWEAAKRKGREKSIKFIGIDGLNDPNGGIQAVKDGKLTATILYPTGGSEAIKLAIKLANKEMVAKNNVLNTILIDSLNADIMSNQFDKVSQQQSNIETQQNVIKEQEKKYLTLYNLIKLLTFLLVVIFCLGLFSIYSVFSIKKKTKLLEETNSKIIQQRNEIEKFVEKLEESNESKINFFTGISHEFKTPLTLILSSVESLHDEFKNKSHSVKKDLDIMYNNSLRLLRLINQLLDFRKVEDKKFTLKLSKNNLWKFSTNMFKEFKREAKKRKINYTIETDNEELDVYFDANLMDKVYYNLLSNCFKFTPDGGRIEIKISQDKNKGLVKISFKDSGIGIPEKEINQIFSPFFQGSNNYRNGSGIGLNLSKNFVDLHEGNIEVSSVNGAEFSVYLKLGDDHVDKSKIMNVSDYISDTENEYEYLETELTPSTESLITENKHSILIIEDNVDLLDFIATKLKEDYSVTRCNGTKAIEMAMELMPDIVVCDLNLPEKNGFEICEALKTNMITSHIPVIILTAMDDNTTYIKSLEVGADLFLTKPFNLKVLKQSIKGLLFNREKLRYYYTNNIDKIETDGLSLIEREFLNKINLILEKHLDDSSFSVEELAGKLSISRVQLYRKVKAVLGIGVGDYINNFRLEKAKELLMTTSMNISEIAYSCGFTSPNYFSTTFKTKYGIPPKDFRNN</sequence>
<dbReference type="PROSITE" id="PS01124">
    <property type="entry name" value="HTH_ARAC_FAMILY_2"/>
    <property type="match status" value="1"/>
</dbReference>
<keyword evidence="13" id="KW-0175">Coiled coil</keyword>
<dbReference type="SMART" id="SM00448">
    <property type="entry name" value="REC"/>
    <property type="match status" value="1"/>
</dbReference>
<dbReference type="Proteomes" id="UP000184516">
    <property type="component" value="Unassembled WGS sequence"/>
</dbReference>
<dbReference type="CDD" id="cd17574">
    <property type="entry name" value="REC_OmpR"/>
    <property type="match status" value="1"/>
</dbReference>
<evidence type="ECO:0000256" key="3">
    <source>
        <dbReference type="ARBA" id="ARBA00022553"/>
    </source>
</evidence>
<dbReference type="SUPFAM" id="SSF53822">
    <property type="entry name" value="Periplasmic binding protein-like I"/>
    <property type="match status" value="1"/>
</dbReference>
<evidence type="ECO:0000256" key="1">
    <source>
        <dbReference type="ARBA" id="ARBA00000085"/>
    </source>
</evidence>
<dbReference type="CDD" id="cd00082">
    <property type="entry name" value="HisKA"/>
    <property type="match status" value="1"/>
</dbReference>
<dbReference type="AlphaFoldDB" id="A0A1M5FIN8"/>
<dbReference type="SMART" id="SM00387">
    <property type="entry name" value="HATPase_c"/>
    <property type="match status" value="1"/>
</dbReference>
<evidence type="ECO:0000256" key="5">
    <source>
        <dbReference type="ARBA" id="ARBA00022741"/>
    </source>
</evidence>
<dbReference type="SUPFAM" id="SSF52172">
    <property type="entry name" value="CheY-like"/>
    <property type="match status" value="1"/>
</dbReference>
<keyword evidence="3 12" id="KW-0597">Phosphoprotein</keyword>
<keyword evidence="15" id="KW-0732">Signal</keyword>
<dbReference type="STRING" id="468056.SAMN05443549_101805"/>
<dbReference type="InterPro" id="IPR036890">
    <property type="entry name" value="HATPase_C_sf"/>
</dbReference>
<dbReference type="PANTHER" id="PTHR43547">
    <property type="entry name" value="TWO-COMPONENT HISTIDINE KINASE"/>
    <property type="match status" value="1"/>
</dbReference>
<dbReference type="InterPro" id="IPR011006">
    <property type="entry name" value="CheY-like_superfamily"/>
</dbReference>
<dbReference type="SUPFAM" id="SSF55874">
    <property type="entry name" value="ATPase domain of HSP90 chaperone/DNA topoisomerase II/histidine kinase"/>
    <property type="match status" value="1"/>
</dbReference>
<accession>A0A1M5FIN8</accession>
<keyword evidence="5" id="KW-0547">Nucleotide-binding</keyword>
<feature type="transmembrane region" description="Helical" evidence="14">
    <location>
        <begin position="344"/>
        <end position="364"/>
    </location>
</feature>
<keyword evidence="7" id="KW-0067">ATP-binding</keyword>
<dbReference type="EMBL" id="FQWB01000001">
    <property type="protein sequence ID" value="SHF91344.1"/>
    <property type="molecule type" value="Genomic_DNA"/>
</dbReference>
<dbReference type="Pfam" id="PF12833">
    <property type="entry name" value="HTH_18"/>
    <property type="match status" value="1"/>
</dbReference>
<dbReference type="InterPro" id="IPR001789">
    <property type="entry name" value="Sig_transdc_resp-reg_receiver"/>
</dbReference>
<comment type="catalytic activity">
    <reaction evidence="1">
        <text>ATP + protein L-histidine = ADP + protein N-phospho-L-histidine.</text>
        <dbReference type="EC" id="2.7.13.3"/>
    </reaction>
</comment>
<evidence type="ECO:0000259" key="16">
    <source>
        <dbReference type="PROSITE" id="PS01124"/>
    </source>
</evidence>
<dbReference type="Gene3D" id="3.30.565.10">
    <property type="entry name" value="Histidine kinase-like ATPase, C-terminal domain"/>
    <property type="match status" value="1"/>
</dbReference>
<dbReference type="InterPro" id="IPR025997">
    <property type="entry name" value="SBP_2_dom"/>
</dbReference>
<feature type="signal peptide" evidence="15">
    <location>
        <begin position="1"/>
        <end position="24"/>
    </location>
</feature>
<dbReference type="PROSITE" id="PS50110">
    <property type="entry name" value="RESPONSE_REGULATORY"/>
    <property type="match status" value="1"/>
</dbReference>
<keyword evidence="9" id="KW-0805">Transcription regulation</keyword>